<proteinExistence type="predicted"/>
<dbReference type="EMBL" id="JANPWB010000010">
    <property type="protein sequence ID" value="KAJ1144510.1"/>
    <property type="molecule type" value="Genomic_DNA"/>
</dbReference>
<dbReference type="Proteomes" id="UP001066276">
    <property type="component" value="Chromosome 6"/>
</dbReference>
<sequence length="95" mass="10204">MATSGLSMSHTFKELNLKPGIDFRLDFRPRERERGVTEGGTAGDPACSDQQLCEPWGRLPLEIPVAGGRERACGRARPAVAASDRTAEEAAGGRH</sequence>
<feature type="region of interest" description="Disordered" evidence="1">
    <location>
        <begin position="74"/>
        <end position="95"/>
    </location>
</feature>
<evidence type="ECO:0000313" key="2">
    <source>
        <dbReference type="EMBL" id="KAJ1144510.1"/>
    </source>
</evidence>
<gene>
    <name evidence="2" type="ORF">NDU88_010808</name>
</gene>
<dbReference type="AlphaFoldDB" id="A0AAV7QWY4"/>
<comment type="caution">
    <text evidence="2">The sequence shown here is derived from an EMBL/GenBank/DDBJ whole genome shotgun (WGS) entry which is preliminary data.</text>
</comment>
<keyword evidence="3" id="KW-1185">Reference proteome</keyword>
<evidence type="ECO:0000313" key="3">
    <source>
        <dbReference type="Proteomes" id="UP001066276"/>
    </source>
</evidence>
<accession>A0AAV7QWY4</accession>
<evidence type="ECO:0000256" key="1">
    <source>
        <dbReference type="SAM" id="MobiDB-lite"/>
    </source>
</evidence>
<feature type="compositionally biased region" description="Basic and acidic residues" evidence="1">
    <location>
        <begin position="85"/>
        <end position="95"/>
    </location>
</feature>
<reference evidence="2" key="1">
    <citation type="journal article" date="2022" name="bioRxiv">
        <title>Sequencing and chromosome-scale assembly of the giantPleurodeles waltlgenome.</title>
        <authorList>
            <person name="Brown T."/>
            <person name="Elewa A."/>
            <person name="Iarovenko S."/>
            <person name="Subramanian E."/>
            <person name="Araus A.J."/>
            <person name="Petzold A."/>
            <person name="Susuki M."/>
            <person name="Suzuki K.-i.T."/>
            <person name="Hayashi T."/>
            <person name="Toyoda A."/>
            <person name="Oliveira C."/>
            <person name="Osipova E."/>
            <person name="Leigh N.D."/>
            <person name="Simon A."/>
            <person name="Yun M.H."/>
        </authorList>
    </citation>
    <scope>NUCLEOTIDE SEQUENCE</scope>
    <source>
        <strain evidence="2">20211129_DDA</strain>
        <tissue evidence="2">Liver</tissue>
    </source>
</reference>
<organism evidence="2 3">
    <name type="scientific">Pleurodeles waltl</name>
    <name type="common">Iberian ribbed newt</name>
    <dbReference type="NCBI Taxonomy" id="8319"/>
    <lineage>
        <taxon>Eukaryota</taxon>
        <taxon>Metazoa</taxon>
        <taxon>Chordata</taxon>
        <taxon>Craniata</taxon>
        <taxon>Vertebrata</taxon>
        <taxon>Euteleostomi</taxon>
        <taxon>Amphibia</taxon>
        <taxon>Batrachia</taxon>
        <taxon>Caudata</taxon>
        <taxon>Salamandroidea</taxon>
        <taxon>Salamandridae</taxon>
        <taxon>Pleurodelinae</taxon>
        <taxon>Pleurodeles</taxon>
    </lineage>
</organism>
<name>A0AAV7QWY4_PLEWA</name>
<protein>
    <submittedName>
        <fullName evidence="2">Uncharacterized protein</fullName>
    </submittedName>
</protein>